<sequence length="695" mass="74363">MTGGAMATVKRAVVPAFSAMVLVLAGPLTAAPAAAAPPDADPDHPWRMRHWPQTQPWQRDQPAARRAGADAPQPVDPQNYELPDTMTWDDYRAVPGTDWSDPAVPGSVRNFRGALVLVDFPDQPFVVTQPANSTVFGNPSTVHDLPRADVPAFYRDFLNKPGELNRGHTIHEYWMEDSGGRYGIGLGSHGVYQLPAKSHEYGIENSMQRGLGCPAGDKCGRDLRADARAAWLADVGETVAEQYDFVFYLAAGQDESSTWQEFGQMKFADRDSVPDAFGPPDAALPNWNATRYVDWTSWQASATVWPNAANGSSVQAESSGMSTYAHEFSHILGVGDNYNNPYSVPARRDYSGPWEMLSRGTFNGPGGPHSRWLIPGTAGSSMGAQHMLRNKMKLGIIDDAAVLRLSRDALAGSGVVVARVKARAVEPGRGLSGINVTLDGGDGSPACDTATDPYCDGGRYDNYTVEVVDRMGFDSFTPDSGVLLAKTKNADTAPFIWTVDANPQDIDKVDFVLPDGTPQKMTIGDYRQLSDALFHAGTGSGSEYEYVDTANRLHFYVLDVRRDKVGVLSYTVAVRSLDGAGPQARGVVAGPAVAAVAPSGWARCRIPVRNTGRATTTAGPLSAYTGSDVYRVSASAGAGWTSWLPHAVTDVANGRSASVDVYVKRPAGARGTRVAVTVTSESNPAATATTSCRVR</sequence>
<dbReference type="AlphaFoldDB" id="A0A919S478"/>
<keyword evidence="4" id="KW-1185">Reference proteome</keyword>
<dbReference type="InterPro" id="IPR008757">
    <property type="entry name" value="Peptidase_M6-like_domain"/>
</dbReference>
<evidence type="ECO:0000256" key="2">
    <source>
        <dbReference type="SAM" id="SignalP"/>
    </source>
</evidence>
<proteinExistence type="predicted"/>
<name>A0A919S478_9ACTN</name>
<dbReference type="GO" id="GO:0006508">
    <property type="term" value="P:proteolysis"/>
    <property type="evidence" value="ECO:0007669"/>
    <property type="project" value="InterPro"/>
</dbReference>
<feature type="region of interest" description="Disordered" evidence="1">
    <location>
        <begin position="33"/>
        <end position="81"/>
    </location>
</feature>
<organism evidence="3 4">
    <name type="scientific">Actinoplanes auranticolor</name>
    <dbReference type="NCBI Taxonomy" id="47988"/>
    <lineage>
        <taxon>Bacteria</taxon>
        <taxon>Bacillati</taxon>
        <taxon>Actinomycetota</taxon>
        <taxon>Actinomycetes</taxon>
        <taxon>Micromonosporales</taxon>
        <taxon>Micromonosporaceae</taxon>
        <taxon>Actinoplanes</taxon>
    </lineage>
</organism>
<feature type="chain" id="PRO_5038365231" evidence="2">
    <location>
        <begin position="31"/>
        <end position="695"/>
    </location>
</feature>
<accession>A0A919S478</accession>
<protein>
    <submittedName>
        <fullName evidence="3">Peptidase M6</fullName>
    </submittedName>
</protein>
<dbReference type="Proteomes" id="UP000681340">
    <property type="component" value="Unassembled WGS sequence"/>
</dbReference>
<evidence type="ECO:0000313" key="3">
    <source>
        <dbReference type="EMBL" id="GIM64551.1"/>
    </source>
</evidence>
<feature type="signal peptide" evidence="2">
    <location>
        <begin position="1"/>
        <end position="30"/>
    </location>
</feature>
<evidence type="ECO:0000313" key="4">
    <source>
        <dbReference type="Proteomes" id="UP000681340"/>
    </source>
</evidence>
<dbReference type="NCBIfam" id="TIGR03296">
    <property type="entry name" value="M6dom_TIGR03296"/>
    <property type="match status" value="1"/>
</dbReference>
<gene>
    <name evidence="3" type="ORF">Aau02nite_11120</name>
</gene>
<comment type="caution">
    <text evidence="3">The sequence shown here is derived from an EMBL/GenBank/DDBJ whole genome shotgun (WGS) entry which is preliminary data.</text>
</comment>
<dbReference type="GO" id="GO:0008233">
    <property type="term" value="F:peptidase activity"/>
    <property type="evidence" value="ECO:0007669"/>
    <property type="project" value="InterPro"/>
</dbReference>
<evidence type="ECO:0000256" key="1">
    <source>
        <dbReference type="SAM" id="MobiDB-lite"/>
    </source>
</evidence>
<reference evidence="3" key="1">
    <citation type="submission" date="2021-03" db="EMBL/GenBank/DDBJ databases">
        <title>Whole genome shotgun sequence of Actinoplanes auranticolor NBRC 12245.</title>
        <authorList>
            <person name="Komaki H."/>
            <person name="Tamura T."/>
        </authorList>
    </citation>
    <scope>NUCLEOTIDE SEQUENCE</scope>
    <source>
        <strain evidence="3">NBRC 12245</strain>
    </source>
</reference>
<keyword evidence="2" id="KW-0732">Signal</keyword>
<dbReference type="EMBL" id="BOQL01000013">
    <property type="protein sequence ID" value="GIM64551.1"/>
    <property type="molecule type" value="Genomic_DNA"/>
</dbReference>